<dbReference type="Pfam" id="PF13556">
    <property type="entry name" value="HTH_30"/>
    <property type="match status" value="1"/>
</dbReference>
<dbReference type="AlphaFoldDB" id="A0A1M6M731"/>
<evidence type="ECO:0000313" key="4">
    <source>
        <dbReference type="Proteomes" id="UP000184386"/>
    </source>
</evidence>
<keyword evidence="4" id="KW-1185">Reference proteome</keyword>
<dbReference type="InterPro" id="IPR012914">
    <property type="entry name" value="PucR_dom"/>
</dbReference>
<dbReference type="PANTHER" id="PTHR33744">
    <property type="entry name" value="CARBOHYDRATE DIACID REGULATOR"/>
    <property type="match status" value="1"/>
</dbReference>
<dbReference type="Proteomes" id="UP000184386">
    <property type="component" value="Unassembled WGS sequence"/>
</dbReference>
<dbReference type="InterPro" id="IPR025736">
    <property type="entry name" value="PucR_C-HTH_dom"/>
</dbReference>
<dbReference type="PANTHER" id="PTHR33744:SF1">
    <property type="entry name" value="DNA-BINDING TRANSCRIPTIONAL ACTIVATOR ADER"/>
    <property type="match status" value="1"/>
</dbReference>
<dbReference type="Gene3D" id="1.10.10.2840">
    <property type="entry name" value="PucR C-terminal helix-turn-helix domain"/>
    <property type="match status" value="1"/>
</dbReference>
<sequence length="372" mass="42765">MGTQITDLFECAKEKYSLALHGGESGLTNSVSWVYLAEDFQNMPFLKGGELIITTGLFTQGGVNLYDFIRALVTHNCSGILLNVGKYLDTKDITSEITEFCDISKFPIFTMPWKIHLVDIMQDYCRVLLNNIQSTDHLNAAFQGALYQAPVHENILLTLNQYGFPSLADYRIVVIQNLKNTTRITFSLNRLKIKYHLFEHENHQILVYLVSNLQPSLNEILDILLFCDSIKLGISNVIPSLTELSLCYKRARFSLAAAVFWSSTYVNFDDLGLFQVLFCTSDPDMLKNIYKRSLGTLEEFDTAHDSDYTETLRTFLLSDCNLLDTAQRMHTHRNTIIYRIKKIKELLHTELDNSKIKFDLLMAYYIKEYFSI</sequence>
<dbReference type="InterPro" id="IPR042070">
    <property type="entry name" value="PucR_C-HTH_sf"/>
</dbReference>
<name>A0A1M6M731_9FIRM</name>
<evidence type="ECO:0000313" key="3">
    <source>
        <dbReference type="EMBL" id="SHJ79248.1"/>
    </source>
</evidence>
<protein>
    <submittedName>
        <fullName evidence="3">PucR C-terminal helix-turn-helix domain-containing protein</fullName>
    </submittedName>
</protein>
<dbReference type="RefSeq" id="WP_073273305.1">
    <property type="nucleotide sequence ID" value="NZ_FRAC01000007.1"/>
</dbReference>
<evidence type="ECO:0000259" key="1">
    <source>
        <dbReference type="Pfam" id="PF07905"/>
    </source>
</evidence>
<gene>
    <name evidence="3" type="ORF">SAMN02745136_00875</name>
</gene>
<proteinExistence type="predicted"/>
<dbReference type="EMBL" id="FRAC01000007">
    <property type="protein sequence ID" value="SHJ79248.1"/>
    <property type="molecule type" value="Genomic_DNA"/>
</dbReference>
<dbReference type="STRING" id="1121322.SAMN02745136_00875"/>
<feature type="domain" description="PucR C-terminal helix-turn-helix" evidence="2">
    <location>
        <begin position="309"/>
        <end position="364"/>
    </location>
</feature>
<accession>A0A1M6M731</accession>
<reference evidence="3 4" key="1">
    <citation type="submission" date="2016-11" db="EMBL/GenBank/DDBJ databases">
        <authorList>
            <person name="Jaros S."/>
            <person name="Januszkiewicz K."/>
            <person name="Wedrychowicz H."/>
        </authorList>
    </citation>
    <scope>NUCLEOTIDE SEQUENCE [LARGE SCALE GENOMIC DNA]</scope>
    <source>
        <strain evidence="3 4">DSM 15929</strain>
    </source>
</reference>
<dbReference type="Pfam" id="PF07905">
    <property type="entry name" value="PucR"/>
    <property type="match status" value="1"/>
</dbReference>
<feature type="domain" description="Purine catabolism PurC-like" evidence="1">
    <location>
        <begin position="19"/>
        <end position="126"/>
    </location>
</feature>
<dbReference type="InterPro" id="IPR051448">
    <property type="entry name" value="CdaR-like_regulators"/>
</dbReference>
<organism evidence="3 4">
    <name type="scientific">Anaerocolumna jejuensis DSM 15929</name>
    <dbReference type="NCBI Taxonomy" id="1121322"/>
    <lineage>
        <taxon>Bacteria</taxon>
        <taxon>Bacillati</taxon>
        <taxon>Bacillota</taxon>
        <taxon>Clostridia</taxon>
        <taxon>Lachnospirales</taxon>
        <taxon>Lachnospiraceae</taxon>
        <taxon>Anaerocolumna</taxon>
    </lineage>
</organism>
<evidence type="ECO:0000259" key="2">
    <source>
        <dbReference type="Pfam" id="PF13556"/>
    </source>
</evidence>